<keyword evidence="1" id="KW-0808">Transferase</keyword>
<gene>
    <name evidence="3" type="ORF">RFI_23419</name>
</gene>
<dbReference type="EMBL" id="ASPP01020306">
    <property type="protein sequence ID" value="ETO13949.1"/>
    <property type="molecule type" value="Genomic_DNA"/>
</dbReference>
<accession>X6MJD3</accession>
<dbReference type="Gene3D" id="1.10.1070.11">
    <property type="entry name" value="Phosphatidylinositol 3-/4-kinase, catalytic domain"/>
    <property type="match status" value="1"/>
</dbReference>
<dbReference type="Proteomes" id="UP000023152">
    <property type="component" value="Unassembled WGS sequence"/>
</dbReference>
<dbReference type="SUPFAM" id="SSF56112">
    <property type="entry name" value="Protein kinase-like (PK-like)"/>
    <property type="match status" value="1"/>
</dbReference>
<reference evidence="3 4" key="1">
    <citation type="journal article" date="2013" name="Curr. Biol.">
        <title>The Genome of the Foraminiferan Reticulomyxa filosa.</title>
        <authorList>
            <person name="Glockner G."/>
            <person name="Hulsmann N."/>
            <person name="Schleicher M."/>
            <person name="Noegel A.A."/>
            <person name="Eichinger L."/>
            <person name="Gallinger C."/>
            <person name="Pawlowski J."/>
            <person name="Sierra R."/>
            <person name="Euteneuer U."/>
            <person name="Pillet L."/>
            <person name="Moustafa A."/>
            <person name="Platzer M."/>
            <person name="Groth M."/>
            <person name="Szafranski K."/>
            <person name="Schliwa M."/>
        </authorList>
    </citation>
    <scope>NUCLEOTIDE SEQUENCE [LARGE SCALE GENOMIC DNA]</scope>
</reference>
<dbReference type="AlphaFoldDB" id="X6MJD3"/>
<name>X6MJD3_RETFI</name>
<comment type="caution">
    <text evidence="3">The sequence shown here is derived from an EMBL/GenBank/DDBJ whole genome shotgun (WGS) entry which is preliminary data.</text>
</comment>
<protein>
    <submittedName>
        <fullName evidence="3">Phosphatidylinositol-4,5-bisphosphate 3-kinase catalytic subunit gamma</fullName>
    </submittedName>
</protein>
<dbReference type="GO" id="GO:0016303">
    <property type="term" value="F:1-phosphatidylinositol-3-kinase activity"/>
    <property type="evidence" value="ECO:0007669"/>
    <property type="project" value="TreeGrafter"/>
</dbReference>
<dbReference type="GO" id="GO:0048015">
    <property type="term" value="P:phosphatidylinositol-mediated signaling"/>
    <property type="evidence" value="ECO:0007669"/>
    <property type="project" value="TreeGrafter"/>
</dbReference>
<proteinExistence type="predicted"/>
<evidence type="ECO:0000256" key="2">
    <source>
        <dbReference type="ARBA" id="ARBA00022777"/>
    </source>
</evidence>
<dbReference type="GO" id="GO:0005737">
    <property type="term" value="C:cytoplasm"/>
    <property type="evidence" value="ECO:0007669"/>
    <property type="project" value="TreeGrafter"/>
</dbReference>
<dbReference type="InterPro" id="IPR015433">
    <property type="entry name" value="PI3/4_kinase"/>
</dbReference>
<keyword evidence="2 3" id="KW-0418">Kinase</keyword>
<dbReference type="GO" id="GO:0005942">
    <property type="term" value="C:phosphatidylinositol 3-kinase complex"/>
    <property type="evidence" value="ECO:0007669"/>
    <property type="project" value="TreeGrafter"/>
</dbReference>
<evidence type="ECO:0000313" key="3">
    <source>
        <dbReference type="EMBL" id="ETO13949.1"/>
    </source>
</evidence>
<dbReference type="GO" id="GO:0005886">
    <property type="term" value="C:plasma membrane"/>
    <property type="evidence" value="ECO:0007669"/>
    <property type="project" value="TreeGrafter"/>
</dbReference>
<evidence type="ECO:0000313" key="4">
    <source>
        <dbReference type="Proteomes" id="UP000023152"/>
    </source>
</evidence>
<dbReference type="GO" id="GO:0035005">
    <property type="term" value="F:1-phosphatidylinositol-4-phosphate 3-kinase activity"/>
    <property type="evidence" value="ECO:0007669"/>
    <property type="project" value="TreeGrafter"/>
</dbReference>
<dbReference type="InterPro" id="IPR036940">
    <property type="entry name" value="PI3/4_kinase_cat_sf"/>
</dbReference>
<evidence type="ECO:0000256" key="1">
    <source>
        <dbReference type="ARBA" id="ARBA00022679"/>
    </source>
</evidence>
<dbReference type="OrthoDB" id="67688at2759"/>
<dbReference type="PANTHER" id="PTHR10048:SF14">
    <property type="entry name" value="LD28067P"/>
    <property type="match status" value="1"/>
</dbReference>
<dbReference type="PANTHER" id="PTHR10048">
    <property type="entry name" value="PHOSPHATIDYLINOSITOL KINASE"/>
    <property type="match status" value="1"/>
</dbReference>
<dbReference type="GO" id="GO:0043491">
    <property type="term" value="P:phosphatidylinositol 3-kinase/protein kinase B signal transduction"/>
    <property type="evidence" value="ECO:0007669"/>
    <property type="project" value="TreeGrafter"/>
</dbReference>
<keyword evidence="4" id="KW-1185">Reference proteome</keyword>
<dbReference type="GO" id="GO:0016477">
    <property type="term" value="P:cell migration"/>
    <property type="evidence" value="ECO:0007669"/>
    <property type="project" value="TreeGrafter"/>
</dbReference>
<sequence length="196" mass="23529">MYNPYVRNHTVDITDIDFGHFLGNFKSKMLVDFQKLGIDYQWNVKRECSPFVFSPAMKYAIKIRPRNESQVHSYQSNQEYRFKAVEYPEDFTDPLNEAKDDDNQSYQQFIDNCRVAYNVVRKRDRLFFTLMRLMIPSQMPELIRETDIEYMKKMLHLEIERDEEIEALVIQSLNESCADRRRILDNVVHAWKHSKG</sequence>
<organism evidence="3 4">
    <name type="scientific">Reticulomyxa filosa</name>
    <dbReference type="NCBI Taxonomy" id="46433"/>
    <lineage>
        <taxon>Eukaryota</taxon>
        <taxon>Sar</taxon>
        <taxon>Rhizaria</taxon>
        <taxon>Retaria</taxon>
        <taxon>Foraminifera</taxon>
        <taxon>Monothalamids</taxon>
        <taxon>Reticulomyxidae</taxon>
        <taxon>Reticulomyxa</taxon>
    </lineage>
</organism>
<dbReference type="InterPro" id="IPR011009">
    <property type="entry name" value="Kinase-like_dom_sf"/>
</dbReference>